<gene>
    <name evidence="3" type="primary">Necator_chrV.g18785</name>
    <name evidence="3" type="ORF">RB195_013994</name>
</gene>
<evidence type="ECO:0000259" key="2">
    <source>
        <dbReference type="Pfam" id="PF00078"/>
    </source>
</evidence>
<feature type="domain" description="Reverse transcriptase" evidence="2">
    <location>
        <begin position="420"/>
        <end position="466"/>
    </location>
</feature>
<feature type="region of interest" description="Disordered" evidence="1">
    <location>
        <begin position="75"/>
        <end position="105"/>
    </location>
</feature>
<sequence>MAMCTYNAPTLVLEETIEDLMMQARNIKYGVIGLTETMLPTQRRAQLEQEGVNLNGSYMGKKEPLKFSTKTYTLPRKNESRKWSNNNNSAKTSTETSPAQLNGTRDPIRHRISQTAVGKKTSPRIVQATDVDNVTKIGTTTNDKCSDIKPDYQTLTVTCTVCPQEEGTRTDIPRQPGRKIQTGANKSDHQTYRIHNIFATVTDEESEEFQTTKRRLSPKTLEVIRQRGATPAAGNQELTSELAKLCREAVKEDLKERRAGMLAEAAEAGQSIRYARRNFANHKTTPDGTTTASGRGMEKIIHESYSDLFDSHVHVPSHHLRENGHVIPKILSSIVRHAIMCMKNHASPGLDRIKPEHLKYLPPVHLNTLARLFTRYLSNARFLSDGKPARSCCCIRSAALENLMRGMEWDDMGVKVDRMHLHYLRFADDIVLMTTSINQAERMLAEFSEMCRRIGLQLNPDKTTFVKNRWLCISMSGNQDDERPDLRAEQKDTSGFERIQEHRGCGEED</sequence>
<dbReference type="EMBL" id="JAVFWL010000005">
    <property type="protein sequence ID" value="KAK6755353.1"/>
    <property type="molecule type" value="Genomic_DNA"/>
</dbReference>
<accession>A0ABR1DY63</accession>
<comment type="caution">
    <text evidence="3">The sequence shown here is derived from an EMBL/GenBank/DDBJ whole genome shotgun (WGS) entry which is preliminary data.</text>
</comment>
<feature type="region of interest" description="Disordered" evidence="1">
    <location>
        <begin position="167"/>
        <end position="187"/>
    </location>
</feature>
<dbReference type="Pfam" id="PF00078">
    <property type="entry name" value="RVT_1"/>
    <property type="match status" value="1"/>
</dbReference>
<dbReference type="Gene3D" id="3.30.70.270">
    <property type="match status" value="1"/>
</dbReference>
<dbReference type="Proteomes" id="UP001303046">
    <property type="component" value="Unassembled WGS sequence"/>
</dbReference>
<feature type="region of interest" description="Disordered" evidence="1">
    <location>
        <begin position="479"/>
        <end position="509"/>
    </location>
</feature>
<feature type="compositionally biased region" description="Basic and acidic residues" evidence="1">
    <location>
        <begin position="480"/>
        <end position="509"/>
    </location>
</feature>
<organism evidence="3 4">
    <name type="scientific">Necator americanus</name>
    <name type="common">Human hookworm</name>
    <dbReference type="NCBI Taxonomy" id="51031"/>
    <lineage>
        <taxon>Eukaryota</taxon>
        <taxon>Metazoa</taxon>
        <taxon>Ecdysozoa</taxon>
        <taxon>Nematoda</taxon>
        <taxon>Chromadorea</taxon>
        <taxon>Rhabditida</taxon>
        <taxon>Rhabditina</taxon>
        <taxon>Rhabditomorpha</taxon>
        <taxon>Strongyloidea</taxon>
        <taxon>Ancylostomatidae</taxon>
        <taxon>Bunostominae</taxon>
        <taxon>Necator</taxon>
    </lineage>
</organism>
<keyword evidence="4" id="KW-1185">Reference proteome</keyword>
<evidence type="ECO:0000313" key="3">
    <source>
        <dbReference type="EMBL" id="KAK6755353.1"/>
    </source>
</evidence>
<dbReference type="InterPro" id="IPR043128">
    <property type="entry name" value="Rev_trsase/Diguanyl_cyclase"/>
</dbReference>
<dbReference type="SUPFAM" id="SSF56672">
    <property type="entry name" value="DNA/RNA polymerases"/>
    <property type="match status" value="1"/>
</dbReference>
<dbReference type="InterPro" id="IPR043502">
    <property type="entry name" value="DNA/RNA_pol_sf"/>
</dbReference>
<evidence type="ECO:0000256" key="1">
    <source>
        <dbReference type="SAM" id="MobiDB-lite"/>
    </source>
</evidence>
<name>A0ABR1DY63_NECAM</name>
<protein>
    <recommendedName>
        <fullName evidence="2">Reverse transcriptase domain-containing protein</fullName>
    </recommendedName>
</protein>
<proteinExistence type="predicted"/>
<evidence type="ECO:0000313" key="4">
    <source>
        <dbReference type="Proteomes" id="UP001303046"/>
    </source>
</evidence>
<feature type="compositionally biased region" description="Polar residues" evidence="1">
    <location>
        <begin position="83"/>
        <end position="103"/>
    </location>
</feature>
<reference evidence="3 4" key="1">
    <citation type="submission" date="2023-08" db="EMBL/GenBank/DDBJ databases">
        <title>A Necator americanus chromosomal reference genome.</title>
        <authorList>
            <person name="Ilik V."/>
            <person name="Petrzelkova K.J."/>
            <person name="Pardy F."/>
            <person name="Fuh T."/>
            <person name="Niatou-Singa F.S."/>
            <person name="Gouil Q."/>
            <person name="Baker L."/>
            <person name="Ritchie M.E."/>
            <person name="Jex A.R."/>
            <person name="Gazzola D."/>
            <person name="Li H."/>
            <person name="Toshio Fujiwara R."/>
            <person name="Zhan B."/>
            <person name="Aroian R.V."/>
            <person name="Pafco B."/>
            <person name="Schwarz E.M."/>
        </authorList>
    </citation>
    <scope>NUCLEOTIDE SEQUENCE [LARGE SCALE GENOMIC DNA]</scope>
    <source>
        <strain evidence="3 4">Aroian</strain>
        <tissue evidence="3">Whole animal</tissue>
    </source>
</reference>
<dbReference type="InterPro" id="IPR000477">
    <property type="entry name" value="RT_dom"/>
</dbReference>